<name>A0A0A0BGI0_9GAMM</name>
<keyword evidence="8 12" id="KW-1133">Transmembrane helix</keyword>
<feature type="transmembrane region" description="Helical" evidence="12">
    <location>
        <begin position="173"/>
        <end position="196"/>
    </location>
</feature>
<feature type="transmembrane region" description="Helical" evidence="12">
    <location>
        <begin position="379"/>
        <end position="403"/>
    </location>
</feature>
<evidence type="ECO:0000256" key="2">
    <source>
        <dbReference type="ARBA" id="ARBA00004429"/>
    </source>
</evidence>
<keyword evidence="4 11" id="KW-0813">Transport</keyword>
<protein>
    <recommendedName>
        <fullName evidence="10">General secretion pathway protein F</fullName>
    </recommendedName>
</protein>
<dbReference type="PRINTS" id="PR00812">
    <property type="entry name" value="BCTERIALGSPF"/>
</dbReference>
<feature type="domain" description="Type II secretion system protein GspF" evidence="13">
    <location>
        <begin position="282"/>
        <end position="396"/>
    </location>
</feature>
<evidence type="ECO:0000256" key="3">
    <source>
        <dbReference type="ARBA" id="ARBA00005745"/>
    </source>
</evidence>
<feature type="transmembrane region" description="Helical" evidence="12">
    <location>
        <begin position="228"/>
        <end position="246"/>
    </location>
</feature>
<dbReference type="RefSeq" id="WP_036313822.1">
    <property type="nucleotide sequence ID" value="NZ_JRQD01000003.1"/>
</dbReference>
<reference evidence="14 15" key="1">
    <citation type="submission" date="2014-09" db="EMBL/GenBank/DDBJ databases">
        <authorList>
            <person name="Grob C."/>
            <person name="Taubert M."/>
            <person name="Howat A.M."/>
            <person name="Burns O.J."/>
            <person name="Dixon J.L."/>
            <person name="Chen Y."/>
            <person name="Murrell J.C."/>
        </authorList>
    </citation>
    <scope>NUCLEOTIDE SEQUENCE [LARGE SCALE GENOMIC DNA]</scope>
    <source>
        <strain evidence="14">L4</strain>
    </source>
</reference>
<evidence type="ECO:0000256" key="9">
    <source>
        <dbReference type="ARBA" id="ARBA00023136"/>
    </source>
</evidence>
<evidence type="ECO:0000256" key="5">
    <source>
        <dbReference type="ARBA" id="ARBA00022475"/>
    </source>
</evidence>
<dbReference type="GO" id="GO:0005886">
    <property type="term" value="C:plasma membrane"/>
    <property type="evidence" value="ECO:0007669"/>
    <property type="project" value="UniProtKB-SubCell"/>
</dbReference>
<evidence type="ECO:0000313" key="14">
    <source>
        <dbReference type="EMBL" id="KGM07000.1"/>
    </source>
</evidence>
<dbReference type="Pfam" id="PF00482">
    <property type="entry name" value="T2SSF"/>
    <property type="match status" value="2"/>
</dbReference>
<evidence type="ECO:0000259" key="13">
    <source>
        <dbReference type="Pfam" id="PF00482"/>
    </source>
</evidence>
<evidence type="ECO:0000256" key="1">
    <source>
        <dbReference type="ARBA" id="ARBA00002684"/>
    </source>
</evidence>
<evidence type="ECO:0000313" key="15">
    <source>
        <dbReference type="Proteomes" id="UP000029999"/>
    </source>
</evidence>
<accession>A0A0A0BGI0</accession>
<dbReference type="InterPro" id="IPR042094">
    <property type="entry name" value="T2SS_GspF_sf"/>
</dbReference>
<comment type="similarity">
    <text evidence="3 11">Belongs to the GSP F family.</text>
</comment>
<keyword evidence="5" id="KW-1003">Cell membrane</keyword>
<evidence type="ECO:0000256" key="7">
    <source>
        <dbReference type="ARBA" id="ARBA00022692"/>
    </source>
</evidence>
<comment type="function">
    <text evidence="1">Component of the type II secretion system inner membrane complex required for the energy-dependent secretion of extracellular factors such as proteases and toxins from the periplasm.</text>
</comment>
<dbReference type="PROSITE" id="PS00874">
    <property type="entry name" value="T2SP_F"/>
    <property type="match status" value="1"/>
</dbReference>
<feature type="transmembrane region" description="Helical" evidence="12">
    <location>
        <begin position="258"/>
        <end position="277"/>
    </location>
</feature>
<evidence type="ECO:0000256" key="11">
    <source>
        <dbReference type="RuleBase" id="RU003923"/>
    </source>
</evidence>
<feature type="domain" description="Type II secretion system protein GspF" evidence="13">
    <location>
        <begin position="74"/>
        <end position="197"/>
    </location>
</feature>
<evidence type="ECO:0000256" key="8">
    <source>
        <dbReference type="ARBA" id="ARBA00022989"/>
    </source>
</evidence>
<keyword evidence="7 11" id="KW-0812">Transmembrane</keyword>
<comment type="caution">
    <text evidence="14">The sequence shown here is derived from an EMBL/GenBank/DDBJ whole genome shotgun (WGS) entry which is preliminary data.</text>
</comment>
<dbReference type="InterPro" id="IPR018076">
    <property type="entry name" value="T2SS_GspF_dom"/>
</dbReference>
<dbReference type="FunFam" id="1.20.81.30:FF:000001">
    <property type="entry name" value="Type II secretion system protein F"/>
    <property type="match status" value="1"/>
</dbReference>
<dbReference type="Proteomes" id="UP000029999">
    <property type="component" value="Unassembled WGS sequence"/>
</dbReference>
<evidence type="ECO:0000256" key="10">
    <source>
        <dbReference type="ARBA" id="ARBA00030750"/>
    </source>
</evidence>
<comment type="subcellular location">
    <subcellularLocation>
        <location evidence="2 11">Cell inner membrane</location>
        <topology evidence="2 11">Multi-pass membrane protein</topology>
    </subcellularLocation>
</comment>
<keyword evidence="9 12" id="KW-0472">Membrane</keyword>
<keyword evidence="6" id="KW-0997">Cell inner membrane</keyword>
<evidence type="ECO:0000256" key="4">
    <source>
        <dbReference type="ARBA" id="ARBA00022448"/>
    </source>
</evidence>
<dbReference type="PANTHER" id="PTHR30012">
    <property type="entry name" value="GENERAL SECRETION PATHWAY PROTEIN"/>
    <property type="match status" value="1"/>
</dbReference>
<proteinExistence type="inferred from homology"/>
<evidence type="ECO:0000256" key="6">
    <source>
        <dbReference type="ARBA" id="ARBA00022519"/>
    </source>
</evidence>
<dbReference type="EMBL" id="JRQD01000003">
    <property type="protein sequence ID" value="KGM07000.1"/>
    <property type="molecule type" value="Genomic_DNA"/>
</dbReference>
<organism evidence="14 15">
    <name type="scientific">Methylophaga thiooxydans</name>
    <dbReference type="NCBI Taxonomy" id="392484"/>
    <lineage>
        <taxon>Bacteria</taxon>
        <taxon>Pseudomonadati</taxon>
        <taxon>Pseudomonadota</taxon>
        <taxon>Gammaproteobacteria</taxon>
        <taxon>Thiotrichales</taxon>
        <taxon>Piscirickettsiaceae</taxon>
        <taxon>Methylophaga</taxon>
    </lineage>
</organism>
<dbReference type="InterPro" id="IPR001992">
    <property type="entry name" value="T2SS_GspF/T4SS_PilC_CS"/>
</dbReference>
<gene>
    <name evidence="14" type="primary">pilC</name>
    <name evidence="14" type="ORF">LP43_1500</name>
</gene>
<dbReference type="GO" id="GO:0009306">
    <property type="term" value="P:protein secretion"/>
    <property type="evidence" value="ECO:0007669"/>
    <property type="project" value="InterPro"/>
</dbReference>
<dbReference type="STRING" id="392484.LP43_1500"/>
<dbReference type="AlphaFoldDB" id="A0A0A0BGI0"/>
<dbReference type="InterPro" id="IPR003004">
    <property type="entry name" value="GspF/PilC"/>
</dbReference>
<sequence>MPMFAYQALSRTGEELKGKLQADNANAVAQTLRTEGLRVLDIKERRRSGFLGEESFRDWYATQRSVSTDALIFFYRQMAFMLRAGLPLAECLQLAATQVSSPRLHLALKKMHRDIEAGQSLSSALGKHPDVFPDITINLVVAGESTGELDLIMERLAVHLEKKSQLRKQMINAMIYPVVVVLAALGVAVFMVTMIIPKFAQFIQGRGKRLPESTQALIDGAAFLRENGLTIIGVSIAIIILIFITYRTYKGRRWIDRVLLSVPVFGKLIIFGSMAQLNWASSILMRSGITIFDTLKITADLIANKIYSDKLKQASNSVMSGRDLASSIQHPQMPSLVTHMIAIGERTGSLDRIQQELGIYYQNLLEIGIKRLSAMIEPAMILVIGGMVGFVYYAFFQALFALAG</sequence>
<evidence type="ECO:0000256" key="12">
    <source>
        <dbReference type="SAM" id="Phobius"/>
    </source>
</evidence>
<dbReference type="Gene3D" id="1.20.81.30">
    <property type="entry name" value="Type II secretion system (T2SS), domain F"/>
    <property type="match status" value="2"/>
</dbReference>
<dbReference type="PANTHER" id="PTHR30012:SF0">
    <property type="entry name" value="TYPE II SECRETION SYSTEM PROTEIN F-RELATED"/>
    <property type="match status" value="1"/>
</dbReference>